<keyword evidence="9" id="KW-1185">Reference proteome</keyword>
<dbReference type="EMBL" id="GL984249">
    <property type="protein sequence ID" value="EGR28400.1"/>
    <property type="molecule type" value="Genomic_DNA"/>
</dbReference>
<comment type="subcellular location">
    <subcellularLocation>
        <location evidence="1">Membrane</location>
        <topology evidence="1">Multi-pass membrane protein</topology>
    </subcellularLocation>
</comment>
<dbReference type="InParanoid" id="G0R2A3"/>
<evidence type="ECO:0000313" key="9">
    <source>
        <dbReference type="Proteomes" id="UP000008983"/>
    </source>
</evidence>
<evidence type="ECO:0000256" key="2">
    <source>
        <dbReference type="ARBA" id="ARBA00007015"/>
    </source>
</evidence>
<feature type="transmembrane region" description="Helical" evidence="7">
    <location>
        <begin position="221"/>
        <end position="247"/>
    </location>
</feature>
<feature type="non-terminal residue" evidence="8">
    <location>
        <position position="1"/>
    </location>
</feature>
<proteinExistence type="inferred from homology"/>
<reference evidence="8 9" key="1">
    <citation type="submission" date="2011-07" db="EMBL/GenBank/DDBJ databases">
        <authorList>
            <person name="Coyne R."/>
            <person name="Brami D."/>
            <person name="Johnson J."/>
            <person name="Hostetler J."/>
            <person name="Hannick L."/>
            <person name="Clark T."/>
            <person name="Cassidy-Hanley D."/>
            <person name="Inman J."/>
        </authorList>
    </citation>
    <scope>NUCLEOTIDE SEQUENCE [LARGE SCALE GENOMIC DNA]</scope>
    <source>
        <strain evidence="8 9">G5</strain>
    </source>
</reference>
<organism evidence="8 9">
    <name type="scientific">Ichthyophthirius multifiliis</name>
    <name type="common">White spot disease agent</name>
    <name type="synonym">Ich</name>
    <dbReference type="NCBI Taxonomy" id="5932"/>
    <lineage>
        <taxon>Eukaryota</taxon>
        <taxon>Sar</taxon>
        <taxon>Alveolata</taxon>
        <taxon>Ciliophora</taxon>
        <taxon>Intramacronucleata</taxon>
        <taxon>Oligohymenophorea</taxon>
        <taxon>Hymenostomatida</taxon>
        <taxon>Ophryoglenina</taxon>
        <taxon>Ichthyophthirius</taxon>
    </lineage>
</organism>
<evidence type="ECO:0000256" key="1">
    <source>
        <dbReference type="ARBA" id="ARBA00004141"/>
    </source>
</evidence>
<dbReference type="InterPro" id="IPR039309">
    <property type="entry name" value="BT1"/>
</dbReference>
<dbReference type="PANTHER" id="PTHR31585:SF0">
    <property type="entry name" value="FOLATE-BIOPTERIN TRANSPORTER 1, CHLOROPLASTIC"/>
    <property type="match status" value="1"/>
</dbReference>
<evidence type="ECO:0000313" key="8">
    <source>
        <dbReference type="EMBL" id="EGR28400.1"/>
    </source>
</evidence>
<dbReference type="GeneID" id="14904479"/>
<keyword evidence="4 7" id="KW-0812">Transmembrane</keyword>
<protein>
    <recommendedName>
        <fullName evidence="10">Major facilitator superfamily protein</fullName>
    </recommendedName>
</protein>
<dbReference type="InterPro" id="IPR036259">
    <property type="entry name" value="MFS_trans_sf"/>
</dbReference>
<gene>
    <name evidence="8" type="ORF">IMG5_176320</name>
</gene>
<evidence type="ECO:0000256" key="3">
    <source>
        <dbReference type="ARBA" id="ARBA00022448"/>
    </source>
</evidence>
<keyword evidence="5 7" id="KW-1133">Transmembrane helix</keyword>
<dbReference type="STRING" id="857967.G0R2A3"/>
<name>G0R2A3_ICHMU</name>
<feature type="transmembrane region" description="Helical" evidence="7">
    <location>
        <begin position="191"/>
        <end position="209"/>
    </location>
</feature>
<dbReference type="PANTHER" id="PTHR31585">
    <property type="entry name" value="FOLATE-BIOPTERIN TRANSPORTER 1, CHLOROPLASTIC"/>
    <property type="match status" value="1"/>
</dbReference>
<dbReference type="Pfam" id="PF03092">
    <property type="entry name" value="BT1"/>
    <property type="match status" value="1"/>
</dbReference>
<comment type="similarity">
    <text evidence="2">Belongs to the major facilitator superfamily. Folate-biopterin transporter (TC 2.A.71) family.</text>
</comment>
<keyword evidence="6 7" id="KW-0472">Membrane</keyword>
<dbReference type="GO" id="GO:0016020">
    <property type="term" value="C:membrane"/>
    <property type="evidence" value="ECO:0007669"/>
    <property type="project" value="UniProtKB-SubCell"/>
</dbReference>
<dbReference type="OMA" id="NFILYEM"/>
<dbReference type="OrthoDB" id="754047at2759"/>
<feature type="transmembrane region" description="Helical" evidence="7">
    <location>
        <begin position="253"/>
        <end position="274"/>
    </location>
</feature>
<dbReference type="SUPFAM" id="SSF103473">
    <property type="entry name" value="MFS general substrate transporter"/>
    <property type="match status" value="1"/>
</dbReference>
<evidence type="ECO:0000256" key="6">
    <source>
        <dbReference type="ARBA" id="ARBA00023136"/>
    </source>
</evidence>
<evidence type="ECO:0008006" key="10">
    <source>
        <dbReference type="Google" id="ProtNLM"/>
    </source>
</evidence>
<dbReference type="AlphaFoldDB" id="G0R2A3"/>
<dbReference type="Proteomes" id="UP000008983">
    <property type="component" value="Unassembled WGS sequence"/>
</dbReference>
<feature type="transmembrane region" description="Helical" evidence="7">
    <location>
        <begin position="90"/>
        <end position="111"/>
    </location>
</feature>
<dbReference type="Gene3D" id="1.20.1250.20">
    <property type="entry name" value="MFS general substrate transporter like domains"/>
    <property type="match status" value="1"/>
</dbReference>
<evidence type="ECO:0000256" key="4">
    <source>
        <dbReference type="ARBA" id="ARBA00022692"/>
    </source>
</evidence>
<dbReference type="eggNOG" id="ENOG502QPYM">
    <property type="taxonomic scope" value="Eukaryota"/>
</dbReference>
<evidence type="ECO:0000256" key="7">
    <source>
        <dbReference type="SAM" id="Phobius"/>
    </source>
</evidence>
<feature type="transmembrane region" description="Helical" evidence="7">
    <location>
        <begin position="12"/>
        <end position="29"/>
    </location>
</feature>
<evidence type="ECO:0000256" key="5">
    <source>
        <dbReference type="ARBA" id="ARBA00022989"/>
    </source>
</evidence>
<dbReference type="RefSeq" id="XP_004027745.1">
    <property type="nucleotide sequence ID" value="XM_004027696.1"/>
</dbReference>
<keyword evidence="3" id="KW-0813">Transport</keyword>
<feature type="transmembrane region" description="Helical" evidence="7">
    <location>
        <begin position="35"/>
        <end position="59"/>
    </location>
</feature>
<feature type="transmembrane region" description="Helical" evidence="7">
    <location>
        <begin position="123"/>
        <end position="143"/>
    </location>
</feature>
<feature type="transmembrane region" description="Helical" evidence="7">
    <location>
        <begin position="152"/>
        <end position="171"/>
    </location>
</feature>
<accession>G0R2A3</accession>
<sequence>IKKQSEASQNVSLFFGIRSLGTLISAYFSGFLLQIFLPFTVFAITSIFPLFLFIGSLFLKEKSYQNQQTFQKEQLFQFFRFLKKPFIIKPLIFILIFMIPPSSGTTMFYYYTNYLNFSPEFMGQLQFLSSLGIFLAIIIYNIFLKNIQFKKIFISSSLICILAYLSQLLLVSRYNLKLGIPDKVFCLFDTAFIKMLSEINIMPILVLACRLCPKNIEGTMYATIMSTINFGGALSLQLGALITYLLGIDEQHFQLLWALILISGLASCVPLLLIKLIDVKMEEDSELTEDKQTIEIFQDNQTL</sequence>